<keyword evidence="4" id="KW-1185">Reference proteome</keyword>
<comment type="similarity">
    <text evidence="1">Belongs to the TMEM70 family.</text>
</comment>
<evidence type="ECO:0000256" key="2">
    <source>
        <dbReference type="SAM" id="Phobius"/>
    </source>
</evidence>
<keyword evidence="2" id="KW-1133">Transmembrane helix</keyword>
<feature type="transmembrane region" description="Helical" evidence="2">
    <location>
        <begin position="98"/>
        <end position="120"/>
    </location>
</feature>
<evidence type="ECO:0000313" key="3">
    <source>
        <dbReference type="EMBL" id="CAG9786262.1"/>
    </source>
</evidence>
<reference evidence="3" key="2">
    <citation type="submission" date="2022-10" db="EMBL/GenBank/DDBJ databases">
        <authorList>
            <consortium name="ENA_rothamsted_submissions"/>
            <consortium name="culmorum"/>
            <person name="King R."/>
        </authorList>
    </citation>
    <scope>NUCLEOTIDE SEQUENCE</scope>
</reference>
<evidence type="ECO:0000313" key="4">
    <source>
        <dbReference type="Proteomes" id="UP001153714"/>
    </source>
</evidence>
<dbReference type="AlphaFoldDB" id="A0A9N9QZ57"/>
<keyword evidence="2" id="KW-0472">Membrane</keyword>
<dbReference type="OrthoDB" id="156886at2759"/>
<protein>
    <recommendedName>
        <fullName evidence="5">Transmembrane protein 70</fullName>
    </recommendedName>
</protein>
<accession>A0A9N9QZ57</accession>
<proteinExistence type="inferred from homology"/>
<evidence type="ECO:0008006" key="5">
    <source>
        <dbReference type="Google" id="ProtNLM"/>
    </source>
</evidence>
<reference evidence="3" key="1">
    <citation type="submission" date="2021-12" db="EMBL/GenBank/DDBJ databases">
        <authorList>
            <person name="King R."/>
        </authorList>
    </citation>
    <scope>NUCLEOTIDE SEQUENCE</scope>
</reference>
<keyword evidence="2" id="KW-0812">Transmembrane</keyword>
<evidence type="ECO:0000256" key="1">
    <source>
        <dbReference type="ARBA" id="ARBA00005280"/>
    </source>
</evidence>
<dbReference type="Pfam" id="PF06979">
    <property type="entry name" value="TMEM70"/>
    <property type="match status" value="1"/>
</dbReference>
<dbReference type="PANTHER" id="PTHR13281:SF0">
    <property type="entry name" value="TRANSMEMBRANE PROTEIN 70, MITOCHONDRIAL"/>
    <property type="match status" value="1"/>
</dbReference>
<dbReference type="PANTHER" id="PTHR13281">
    <property type="entry name" value="TRANSMEMBRANE PROTEIN 70, MITOCHONDRIAL"/>
    <property type="match status" value="1"/>
</dbReference>
<dbReference type="GO" id="GO:0033615">
    <property type="term" value="P:mitochondrial proton-transporting ATP synthase complex assembly"/>
    <property type="evidence" value="ECO:0007669"/>
    <property type="project" value="TreeGrafter"/>
</dbReference>
<dbReference type="InterPro" id="IPR009724">
    <property type="entry name" value="TMEM70"/>
</dbReference>
<sequence length="215" mass="24749">MLRLYLQTTCLQGRYSLQSNLHRQILSKLKCMGIYQNQYYRRFSNDTKEEEQLEQIYYGPLTPQIKAVKIFSLTSSVAGLMAQPIIVKQAATIGSTSLLVVICSMVGFFTFITPLLLHFITKKYVTEMCYDPKTCTYKATTINFFLAEKELEFTCDDVSVPEIPGMFTTFHAKGKPLFVEARHFNNPLYYAKLMGYDKPMDFKLGEIEDSDNNQK</sequence>
<gene>
    <name evidence="3" type="ORF">DIATSA_LOCUS4227</name>
</gene>
<organism evidence="3 4">
    <name type="scientific">Diatraea saccharalis</name>
    <name type="common">sugarcane borer</name>
    <dbReference type="NCBI Taxonomy" id="40085"/>
    <lineage>
        <taxon>Eukaryota</taxon>
        <taxon>Metazoa</taxon>
        <taxon>Ecdysozoa</taxon>
        <taxon>Arthropoda</taxon>
        <taxon>Hexapoda</taxon>
        <taxon>Insecta</taxon>
        <taxon>Pterygota</taxon>
        <taxon>Neoptera</taxon>
        <taxon>Endopterygota</taxon>
        <taxon>Lepidoptera</taxon>
        <taxon>Glossata</taxon>
        <taxon>Ditrysia</taxon>
        <taxon>Pyraloidea</taxon>
        <taxon>Crambidae</taxon>
        <taxon>Crambinae</taxon>
        <taxon>Diatraea</taxon>
    </lineage>
</organism>
<dbReference type="InterPro" id="IPR045325">
    <property type="entry name" value="TMEM70/TMEM186/TMEM223"/>
</dbReference>
<name>A0A9N9QZ57_9NEOP</name>
<dbReference type="EMBL" id="OU893346">
    <property type="protein sequence ID" value="CAG9786262.1"/>
    <property type="molecule type" value="Genomic_DNA"/>
</dbReference>
<dbReference type="Proteomes" id="UP001153714">
    <property type="component" value="Chromosome 15"/>
</dbReference>
<dbReference type="GO" id="GO:0031966">
    <property type="term" value="C:mitochondrial membrane"/>
    <property type="evidence" value="ECO:0007669"/>
    <property type="project" value="TreeGrafter"/>
</dbReference>